<gene>
    <name evidence="5" type="ORF">ABID16_001813</name>
</gene>
<dbReference type="EMBL" id="JBEPMB010000002">
    <property type="protein sequence ID" value="MET3613484.1"/>
    <property type="molecule type" value="Genomic_DNA"/>
</dbReference>
<dbReference type="Gene3D" id="1.20.1420.20">
    <property type="entry name" value="M75 peptidase, HXXE motif"/>
    <property type="match status" value="1"/>
</dbReference>
<sequence>MRQFLAGAVLVAAAATQPFSAQAAGATPEAVVAHYREIAHADYEDALNGAKALDKAVNAFLAAPSEAGLKAARAAWIAARPAYMQTEHYRFGNPVVDDWEGKVNAWPLDEGLIDYVDTASYGTERDENPLYTANVIANKTITINGKPVDASHLTPDFLANSLHKAGGIDANVATGYHAIEFLLWGQDLNGTGPGAGNRPYTDYDLKNCTHGNCDRRAEYLRSASSLLVSDLADMVKNFEPDGDAAKVLTENPKTGLTALLTGMGSLSYGELAGERMKLGLLLHDPEEEQDCFSDNTFNSHYYDMVGIMTGYTGEYTRLDGKKMTGPSIRDLLQAKDPAVAKELQGKLDTTMAAMEALKKRGETVEAYDQMIAEGNKEGNATVQKAIDGLIDQTKSIQRTVTALGLDEIKVGTSKSLDDPNSVFK</sequence>
<feature type="chain" id="PRO_5046671416" evidence="3">
    <location>
        <begin position="24"/>
        <end position="424"/>
    </location>
</feature>
<evidence type="ECO:0000313" key="6">
    <source>
        <dbReference type="Proteomes" id="UP001549047"/>
    </source>
</evidence>
<evidence type="ECO:0000256" key="3">
    <source>
        <dbReference type="SAM" id="SignalP"/>
    </source>
</evidence>
<evidence type="ECO:0000313" key="5">
    <source>
        <dbReference type="EMBL" id="MET3613484.1"/>
    </source>
</evidence>
<protein>
    <submittedName>
        <fullName evidence="5">Iron-regulated protein</fullName>
    </submittedName>
</protein>
<keyword evidence="6" id="KW-1185">Reference proteome</keyword>
<accession>A0ABV2IYA1</accession>
<dbReference type="RefSeq" id="WP_354556021.1">
    <property type="nucleotide sequence ID" value="NZ_JBEPMB010000002.1"/>
</dbReference>
<evidence type="ECO:0000256" key="2">
    <source>
        <dbReference type="ARBA" id="ARBA00022729"/>
    </source>
</evidence>
<feature type="domain" description="Imelysin-like" evidence="4">
    <location>
        <begin position="39"/>
        <end position="395"/>
    </location>
</feature>
<dbReference type="Pfam" id="PF09375">
    <property type="entry name" value="Peptidase_M75"/>
    <property type="match status" value="1"/>
</dbReference>
<organism evidence="5 6">
    <name type="scientific">Rhizobium aquaticum</name>
    <dbReference type="NCBI Taxonomy" id="1549636"/>
    <lineage>
        <taxon>Bacteria</taxon>
        <taxon>Pseudomonadati</taxon>
        <taxon>Pseudomonadota</taxon>
        <taxon>Alphaproteobacteria</taxon>
        <taxon>Hyphomicrobiales</taxon>
        <taxon>Rhizobiaceae</taxon>
        <taxon>Rhizobium/Agrobacterium group</taxon>
        <taxon>Rhizobium</taxon>
    </lineage>
</organism>
<keyword evidence="2 3" id="KW-0732">Signal</keyword>
<evidence type="ECO:0000256" key="1">
    <source>
        <dbReference type="ARBA" id="ARBA00004196"/>
    </source>
</evidence>
<feature type="signal peptide" evidence="3">
    <location>
        <begin position="1"/>
        <end position="23"/>
    </location>
</feature>
<reference evidence="5 6" key="1">
    <citation type="submission" date="2024-06" db="EMBL/GenBank/DDBJ databases">
        <title>Genomic Encyclopedia of Type Strains, Phase IV (KMG-IV): sequencing the most valuable type-strain genomes for metagenomic binning, comparative biology and taxonomic classification.</title>
        <authorList>
            <person name="Goeker M."/>
        </authorList>
    </citation>
    <scope>NUCLEOTIDE SEQUENCE [LARGE SCALE GENOMIC DNA]</scope>
    <source>
        <strain evidence="5 6">DSM 29780</strain>
    </source>
</reference>
<dbReference type="InterPro" id="IPR038352">
    <property type="entry name" value="Imelysin_sf"/>
</dbReference>
<proteinExistence type="predicted"/>
<name>A0ABV2IYA1_9HYPH</name>
<dbReference type="Proteomes" id="UP001549047">
    <property type="component" value="Unassembled WGS sequence"/>
</dbReference>
<comment type="subcellular location">
    <subcellularLocation>
        <location evidence="1">Cell envelope</location>
    </subcellularLocation>
</comment>
<comment type="caution">
    <text evidence="5">The sequence shown here is derived from an EMBL/GenBank/DDBJ whole genome shotgun (WGS) entry which is preliminary data.</text>
</comment>
<dbReference type="InterPro" id="IPR018976">
    <property type="entry name" value="Imelysin-like"/>
</dbReference>
<dbReference type="CDD" id="cd14657">
    <property type="entry name" value="Imelysin_IrpA-like"/>
    <property type="match status" value="1"/>
</dbReference>
<evidence type="ECO:0000259" key="4">
    <source>
        <dbReference type="Pfam" id="PF09375"/>
    </source>
</evidence>